<dbReference type="AlphaFoldDB" id="A0A067Q592"/>
<evidence type="ECO:0000313" key="1">
    <source>
        <dbReference type="EMBL" id="KDQ58657.1"/>
    </source>
</evidence>
<feature type="non-terminal residue" evidence="1">
    <location>
        <position position="1"/>
    </location>
</feature>
<organism evidence="1 2">
    <name type="scientific">Jaapia argillacea MUCL 33604</name>
    <dbReference type="NCBI Taxonomy" id="933084"/>
    <lineage>
        <taxon>Eukaryota</taxon>
        <taxon>Fungi</taxon>
        <taxon>Dikarya</taxon>
        <taxon>Basidiomycota</taxon>
        <taxon>Agaricomycotina</taxon>
        <taxon>Agaricomycetes</taxon>
        <taxon>Agaricomycetidae</taxon>
        <taxon>Jaapiales</taxon>
        <taxon>Jaapiaceae</taxon>
        <taxon>Jaapia</taxon>
    </lineage>
</organism>
<evidence type="ECO:0000313" key="2">
    <source>
        <dbReference type="Proteomes" id="UP000027265"/>
    </source>
</evidence>
<name>A0A067Q592_9AGAM</name>
<protein>
    <submittedName>
        <fullName evidence="1">Glycoside hydrolase family 45 protein</fullName>
    </submittedName>
</protein>
<dbReference type="GO" id="GO:0016787">
    <property type="term" value="F:hydrolase activity"/>
    <property type="evidence" value="ECO:0007669"/>
    <property type="project" value="UniProtKB-KW"/>
</dbReference>
<dbReference type="EMBL" id="KL197717">
    <property type="protein sequence ID" value="KDQ58657.1"/>
    <property type="molecule type" value="Genomic_DNA"/>
</dbReference>
<sequence length="177" mass="17672">PVKSCNKSNGVAASGATNVCFASSGTANLAYSCSSYQPIIVNSTFSCGFAGHGSTATATCCKCFEFTWTSGAAAGKSMIVQAINAGGENLCKGYMHTPGGGIGDYNGCTSQYGAPSGGGAGNTAVSTQLVPSVLNYLLTYKPAAIGGGNAYRPHVFIGPSRTSKSTAPLSLPAFLVA</sequence>
<feature type="non-terminal residue" evidence="1">
    <location>
        <position position="177"/>
    </location>
</feature>
<gene>
    <name evidence="1" type="ORF">JAAARDRAFT_717110</name>
</gene>
<keyword evidence="1" id="KW-0378">Hydrolase</keyword>
<dbReference type="InParanoid" id="A0A067Q592"/>
<dbReference type="HOGENOM" id="CLU_1528752_0_0_1"/>
<reference evidence="2" key="1">
    <citation type="journal article" date="2014" name="Proc. Natl. Acad. Sci. U.S.A.">
        <title>Extensive sampling of basidiomycete genomes demonstrates inadequacy of the white-rot/brown-rot paradigm for wood decay fungi.</title>
        <authorList>
            <person name="Riley R."/>
            <person name="Salamov A.A."/>
            <person name="Brown D.W."/>
            <person name="Nagy L.G."/>
            <person name="Floudas D."/>
            <person name="Held B.W."/>
            <person name="Levasseur A."/>
            <person name="Lombard V."/>
            <person name="Morin E."/>
            <person name="Otillar R."/>
            <person name="Lindquist E.A."/>
            <person name="Sun H."/>
            <person name="LaButti K.M."/>
            <person name="Schmutz J."/>
            <person name="Jabbour D."/>
            <person name="Luo H."/>
            <person name="Baker S.E."/>
            <person name="Pisabarro A.G."/>
            <person name="Walton J.D."/>
            <person name="Blanchette R.A."/>
            <person name="Henrissat B."/>
            <person name="Martin F."/>
            <person name="Cullen D."/>
            <person name="Hibbett D.S."/>
            <person name="Grigoriev I.V."/>
        </authorList>
    </citation>
    <scope>NUCLEOTIDE SEQUENCE [LARGE SCALE GENOMIC DNA]</scope>
    <source>
        <strain evidence="2">MUCL 33604</strain>
    </source>
</reference>
<dbReference type="InterPro" id="IPR052288">
    <property type="entry name" value="GH45_Enzymes"/>
</dbReference>
<dbReference type="OrthoDB" id="10035502at2759"/>
<dbReference type="PANTHER" id="PTHR39730">
    <property type="entry name" value="ENDOGLUCANASE 1"/>
    <property type="match status" value="1"/>
</dbReference>
<proteinExistence type="predicted"/>
<dbReference type="PANTHER" id="PTHR39730:SF1">
    <property type="entry name" value="ENDOGLUCANASE 1"/>
    <property type="match status" value="1"/>
</dbReference>
<dbReference type="SUPFAM" id="SSF50685">
    <property type="entry name" value="Barwin-like endoglucanases"/>
    <property type="match status" value="1"/>
</dbReference>
<dbReference type="Proteomes" id="UP000027265">
    <property type="component" value="Unassembled WGS sequence"/>
</dbReference>
<keyword evidence="2" id="KW-1185">Reference proteome</keyword>
<accession>A0A067Q592</accession>
<dbReference type="InterPro" id="IPR036908">
    <property type="entry name" value="RlpA-like_sf"/>
</dbReference>
<dbReference type="Gene3D" id="2.40.40.10">
    <property type="entry name" value="RlpA-like domain"/>
    <property type="match status" value="1"/>
</dbReference>
<dbReference type="STRING" id="933084.A0A067Q592"/>